<dbReference type="PANTHER" id="PTHR20883">
    <property type="entry name" value="PHYTANOYL-COA DIOXYGENASE DOMAIN CONTAINING 1"/>
    <property type="match status" value="1"/>
</dbReference>
<keyword evidence="1" id="KW-0223">Dioxygenase</keyword>
<protein>
    <submittedName>
        <fullName evidence="1">Phytanoyl-CoA dioxygenase family protein</fullName>
    </submittedName>
</protein>
<sequence length="256" mass="28683">MTRTLTEAELDHYHRTGFLLVRDLVPPAEVCTLGERLREYTHGGRPTGALRIQVEPRVTRGELSVEHPGDGIRKIDGLVENDDLFEHLGKHPNLLGVLTSILGPDIKMFRNALLLKPPDVGSAKGMHQDSPYWPIEPMELCSCWFPLDNATLENGCMAVIAGAHRRGALPHIEVRDDYVVDPDHFDPDDMETLPMQAGDGLFFHSLLPHYTAPNRSDTWRRAIALSYMSAKSRYTGEGEGPMYYPIQGRSFEGCVH</sequence>
<dbReference type="Gene3D" id="2.60.120.620">
    <property type="entry name" value="q2cbj1_9rhob like domain"/>
    <property type="match status" value="1"/>
</dbReference>
<organism evidence="1">
    <name type="scientific">Caldilineaceae bacterium SB0662_bin_9</name>
    <dbReference type="NCBI Taxonomy" id="2605258"/>
    <lineage>
        <taxon>Bacteria</taxon>
        <taxon>Bacillati</taxon>
        <taxon>Chloroflexota</taxon>
        <taxon>Caldilineae</taxon>
        <taxon>Caldilineales</taxon>
        <taxon>Caldilineaceae</taxon>
    </lineage>
</organism>
<dbReference type="Pfam" id="PF05721">
    <property type="entry name" value="PhyH"/>
    <property type="match status" value="1"/>
</dbReference>
<dbReference type="InterPro" id="IPR008775">
    <property type="entry name" value="Phytyl_CoA_dOase-like"/>
</dbReference>
<proteinExistence type="predicted"/>
<dbReference type="GO" id="GO:0016706">
    <property type="term" value="F:2-oxoglutarate-dependent dioxygenase activity"/>
    <property type="evidence" value="ECO:0007669"/>
    <property type="project" value="UniProtKB-ARBA"/>
</dbReference>
<evidence type="ECO:0000313" key="1">
    <source>
        <dbReference type="EMBL" id="MYD89431.1"/>
    </source>
</evidence>
<dbReference type="EMBL" id="VXPY01000020">
    <property type="protein sequence ID" value="MYD89431.1"/>
    <property type="molecule type" value="Genomic_DNA"/>
</dbReference>
<accession>A0A6B1DQK3</accession>
<dbReference type="SUPFAM" id="SSF51197">
    <property type="entry name" value="Clavaminate synthase-like"/>
    <property type="match status" value="1"/>
</dbReference>
<keyword evidence="1" id="KW-0560">Oxidoreductase</keyword>
<dbReference type="AlphaFoldDB" id="A0A6B1DQK3"/>
<name>A0A6B1DQK3_9CHLR</name>
<dbReference type="PANTHER" id="PTHR20883:SF48">
    <property type="entry name" value="ECTOINE DIOXYGENASE"/>
    <property type="match status" value="1"/>
</dbReference>
<dbReference type="GO" id="GO:0005506">
    <property type="term" value="F:iron ion binding"/>
    <property type="evidence" value="ECO:0007669"/>
    <property type="project" value="UniProtKB-ARBA"/>
</dbReference>
<comment type="caution">
    <text evidence="1">The sequence shown here is derived from an EMBL/GenBank/DDBJ whole genome shotgun (WGS) entry which is preliminary data.</text>
</comment>
<reference evidence="1" key="1">
    <citation type="submission" date="2019-09" db="EMBL/GenBank/DDBJ databases">
        <title>Characterisation of the sponge microbiome using genome-centric metagenomics.</title>
        <authorList>
            <person name="Engelberts J.P."/>
            <person name="Robbins S.J."/>
            <person name="De Goeij J.M."/>
            <person name="Aranda M."/>
            <person name="Bell S.C."/>
            <person name="Webster N.S."/>
        </authorList>
    </citation>
    <scope>NUCLEOTIDE SEQUENCE</scope>
    <source>
        <strain evidence="1">SB0662_bin_9</strain>
    </source>
</reference>
<gene>
    <name evidence="1" type="ORF">F4Y08_03695</name>
</gene>